<feature type="compositionally biased region" description="Basic residues" evidence="1">
    <location>
        <begin position="1"/>
        <end position="14"/>
    </location>
</feature>
<feature type="compositionally biased region" description="Basic residues" evidence="1">
    <location>
        <begin position="86"/>
        <end position="96"/>
    </location>
</feature>
<evidence type="ECO:0000313" key="2">
    <source>
        <dbReference type="EMBL" id="KZV98691.1"/>
    </source>
</evidence>
<keyword evidence="3" id="KW-1185">Reference proteome</keyword>
<dbReference type="EMBL" id="KV425916">
    <property type="protein sequence ID" value="KZV98691.1"/>
    <property type="molecule type" value="Genomic_DNA"/>
</dbReference>
<dbReference type="InParanoid" id="A0A165M2W6"/>
<evidence type="ECO:0000256" key="1">
    <source>
        <dbReference type="SAM" id="MobiDB-lite"/>
    </source>
</evidence>
<dbReference type="AlphaFoldDB" id="A0A165M2W6"/>
<feature type="compositionally biased region" description="Basic and acidic residues" evidence="1">
    <location>
        <begin position="31"/>
        <end position="42"/>
    </location>
</feature>
<feature type="compositionally biased region" description="Polar residues" evidence="1">
    <location>
        <begin position="116"/>
        <end position="127"/>
    </location>
</feature>
<sequence length="263" mass="28489">MRKNKANKRAPRRRDKVDDQLSKCTCGCGKDVSEKTQRRHWQELIAASKVDDTTKGILRNASPAPSFPSNVTPARKRGGSRSPSPKPKRLKRRKTRVVQSESEDEAAGPAHVPRVNEQSADGDSSVQHAAAGDTVDPGDPLGVDPTSNGGTPSPVSPGGAAAVPHITATPDNEDVRPGLDTFNKQRYRATVEDVEDEEESQNDSGSASDGDDDSDSQGEFPSDSESERDDDEFINPTATGPTVFERLNEQFEKELAEICTHFH</sequence>
<name>A0A165M2W6_EXIGL</name>
<reference evidence="2 3" key="1">
    <citation type="journal article" date="2016" name="Mol. Biol. Evol.">
        <title>Comparative Genomics of Early-Diverging Mushroom-Forming Fungi Provides Insights into the Origins of Lignocellulose Decay Capabilities.</title>
        <authorList>
            <person name="Nagy L.G."/>
            <person name="Riley R."/>
            <person name="Tritt A."/>
            <person name="Adam C."/>
            <person name="Daum C."/>
            <person name="Floudas D."/>
            <person name="Sun H."/>
            <person name="Yadav J.S."/>
            <person name="Pangilinan J."/>
            <person name="Larsson K.H."/>
            <person name="Matsuura K."/>
            <person name="Barry K."/>
            <person name="Labutti K."/>
            <person name="Kuo R."/>
            <person name="Ohm R.A."/>
            <person name="Bhattacharya S.S."/>
            <person name="Shirouzu T."/>
            <person name="Yoshinaga Y."/>
            <person name="Martin F.M."/>
            <person name="Grigoriev I.V."/>
            <person name="Hibbett D.S."/>
        </authorList>
    </citation>
    <scope>NUCLEOTIDE SEQUENCE [LARGE SCALE GENOMIC DNA]</scope>
    <source>
        <strain evidence="2 3">HHB12029</strain>
    </source>
</reference>
<proteinExistence type="predicted"/>
<evidence type="ECO:0000313" key="3">
    <source>
        <dbReference type="Proteomes" id="UP000077266"/>
    </source>
</evidence>
<feature type="compositionally biased region" description="Acidic residues" evidence="1">
    <location>
        <begin position="192"/>
        <end position="201"/>
    </location>
</feature>
<dbReference type="Proteomes" id="UP000077266">
    <property type="component" value="Unassembled WGS sequence"/>
</dbReference>
<feature type="compositionally biased region" description="Acidic residues" evidence="1">
    <location>
        <begin position="209"/>
        <end position="233"/>
    </location>
</feature>
<accession>A0A165M2W6</accession>
<feature type="region of interest" description="Disordered" evidence="1">
    <location>
        <begin position="1"/>
        <end position="241"/>
    </location>
</feature>
<gene>
    <name evidence="2" type="ORF">EXIGLDRAFT_700601</name>
</gene>
<organism evidence="2 3">
    <name type="scientific">Exidia glandulosa HHB12029</name>
    <dbReference type="NCBI Taxonomy" id="1314781"/>
    <lineage>
        <taxon>Eukaryota</taxon>
        <taxon>Fungi</taxon>
        <taxon>Dikarya</taxon>
        <taxon>Basidiomycota</taxon>
        <taxon>Agaricomycotina</taxon>
        <taxon>Agaricomycetes</taxon>
        <taxon>Auriculariales</taxon>
        <taxon>Exidiaceae</taxon>
        <taxon>Exidia</taxon>
    </lineage>
</organism>
<protein>
    <submittedName>
        <fullName evidence="2">Uncharacterized protein</fullName>
    </submittedName>
</protein>